<name>A0A9W6T8Q0_AMBMO</name>
<dbReference type="InterPro" id="IPR029039">
    <property type="entry name" value="Flavoprotein-like_sf"/>
</dbReference>
<evidence type="ECO:0000259" key="3">
    <source>
        <dbReference type="PROSITE" id="PS50902"/>
    </source>
</evidence>
<dbReference type="Gene3D" id="3.40.50.360">
    <property type="match status" value="1"/>
</dbReference>
<evidence type="ECO:0000313" key="5">
    <source>
        <dbReference type="Proteomes" id="UP001165063"/>
    </source>
</evidence>
<organism evidence="4 5">
    <name type="scientific">Ambrosiozyma monospora</name>
    <name type="common">Yeast</name>
    <name type="synonym">Endomycopsis monosporus</name>
    <dbReference type="NCBI Taxonomy" id="43982"/>
    <lineage>
        <taxon>Eukaryota</taxon>
        <taxon>Fungi</taxon>
        <taxon>Dikarya</taxon>
        <taxon>Ascomycota</taxon>
        <taxon>Saccharomycotina</taxon>
        <taxon>Pichiomycetes</taxon>
        <taxon>Pichiales</taxon>
        <taxon>Pichiaceae</taxon>
        <taxon>Ambrosiozyma</taxon>
    </lineage>
</organism>
<proteinExistence type="predicted"/>
<dbReference type="GO" id="GO:0003958">
    <property type="term" value="F:NADPH-hemoprotein reductase activity"/>
    <property type="evidence" value="ECO:0007669"/>
    <property type="project" value="TreeGrafter"/>
</dbReference>
<dbReference type="PROSITE" id="PS50902">
    <property type="entry name" value="FLAVODOXIN_LIKE"/>
    <property type="match status" value="1"/>
</dbReference>
<keyword evidence="1" id="KW-0285">Flavoprotein</keyword>
<gene>
    <name evidence="4" type="ORF">Amon01_000998400</name>
</gene>
<dbReference type="EMBL" id="BSXU01014693">
    <property type="protein sequence ID" value="GME81270.1"/>
    <property type="molecule type" value="Genomic_DNA"/>
</dbReference>
<reference evidence="4" key="1">
    <citation type="submission" date="2023-04" db="EMBL/GenBank/DDBJ databases">
        <title>Ambrosiozyma monospora NBRC 1965.</title>
        <authorList>
            <person name="Ichikawa N."/>
            <person name="Sato H."/>
            <person name="Tonouchi N."/>
        </authorList>
    </citation>
    <scope>NUCLEOTIDE SEQUENCE</scope>
    <source>
        <strain evidence="4">NBRC 1965</strain>
    </source>
</reference>
<dbReference type="AlphaFoldDB" id="A0A9W6T8Q0"/>
<dbReference type="InterPro" id="IPR008254">
    <property type="entry name" value="Flavodoxin/NO_synth"/>
</dbReference>
<evidence type="ECO:0000256" key="2">
    <source>
        <dbReference type="SAM" id="MobiDB-lite"/>
    </source>
</evidence>
<dbReference type="GO" id="GO:0010181">
    <property type="term" value="F:FMN binding"/>
    <property type="evidence" value="ECO:0007669"/>
    <property type="project" value="InterPro"/>
</dbReference>
<dbReference type="PANTHER" id="PTHR19384:SF17">
    <property type="entry name" value="NADPH--CYTOCHROME P450 REDUCTASE"/>
    <property type="match status" value="1"/>
</dbReference>
<dbReference type="GO" id="GO:0050660">
    <property type="term" value="F:flavin adenine dinucleotide binding"/>
    <property type="evidence" value="ECO:0007669"/>
    <property type="project" value="TreeGrafter"/>
</dbReference>
<feature type="domain" description="Flavodoxin-like" evidence="3">
    <location>
        <begin position="15"/>
        <end position="185"/>
    </location>
</feature>
<accession>A0A9W6T8Q0</accession>
<evidence type="ECO:0000313" key="4">
    <source>
        <dbReference type="EMBL" id="GME81270.1"/>
    </source>
</evidence>
<dbReference type="PANTHER" id="PTHR19384">
    <property type="entry name" value="NITRIC OXIDE SYNTHASE-RELATED"/>
    <property type="match status" value="1"/>
</dbReference>
<sequence>MIDSVTRQKITQCQVVVFYGSQTGTSKKLAQRFQKEFESSYGLKTGLINLNVFSNDNDNANDANDDANANADMSDTENDKNSHCDIQNETLDILSNFPDDKIYVFFISSYGDGEQTDDALQFYKDLKLTTVPTTKSNIRYCIFGIGSSLYEFYQEAAIDMNKELQRLGCELIGTFGKGDDGKGST</sequence>
<dbReference type="OrthoDB" id="1856718at2759"/>
<feature type="region of interest" description="Disordered" evidence="2">
    <location>
        <begin position="59"/>
        <end position="81"/>
    </location>
</feature>
<dbReference type="GO" id="GO:0005829">
    <property type="term" value="C:cytosol"/>
    <property type="evidence" value="ECO:0007669"/>
    <property type="project" value="TreeGrafter"/>
</dbReference>
<dbReference type="SUPFAM" id="SSF52218">
    <property type="entry name" value="Flavoproteins"/>
    <property type="match status" value="1"/>
</dbReference>
<dbReference type="InterPro" id="IPR001094">
    <property type="entry name" value="Flavdoxin-like"/>
</dbReference>
<comment type="caution">
    <text evidence="4">The sequence shown here is derived from an EMBL/GenBank/DDBJ whole genome shotgun (WGS) entry which is preliminary data.</text>
</comment>
<evidence type="ECO:0000256" key="1">
    <source>
        <dbReference type="ARBA" id="ARBA00022630"/>
    </source>
</evidence>
<feature type="compositionally biased region" description="Low complexity" evidence="2">
    <location>
        <begin position="59"/>
        <end position="72"/>
    </location>
</feature>
<dbReference type="Proteomes" id="UP001165063">
    <property type="component" value="Unassembled WGS sequence"/>
</dbReference>
<dbReference type="Pfam" id="PF00258">
    <property type="entry name" value="Flavodoxin_1"/>
    <property type="match status" value="1"/>
</dbReference>
<protein>
    <submittedName>
        <fullName evidence="4">Unnamed protein product</fullName>
    </submittedName>
</protein>
<dbReference type="PRINTS" id="PR00369">
    <property type="entry name" value="FLAVODOXIN"/>
</dbReference>
<keyword evidence="5" id="KW-1185">Reference proteome</keyword>